<organism evidence="2 3">
    <name type="scientific">Luteimonas terrae</name>
    <dbReference type="NCBI Taxonomy" id="1530191"/>
    <lineage>
        <taxon>Bacteria</taxon>
        <taxon>Pseudomonadati</taxon>
        <taxon>Pseudomonadota</taxon>
        <taxon>Gammaproteobacteria</taxon>
        <taxon>Lysobacterales</taxon>
        <taxon>Lysobacteraceae</taxon>
        <taxon>Luteimonas</taxon>
    </lineage>
</organism>
<accession>A0A4R5UA98</accession>
<keyword evidence="1" id="KW-1133">Transmembrane helix</keyword>
<keyword evidence="1" id="KW-0812">Transmembrane</keyword>
<keyword evidence="3" id="KW-1185">Reference proteome</keyword>
<proteinExistence type="predicted"/>
<sequence length="63" mass="7185">MHTPHERRRSPRLWRWGIGLAIVAALLGAWWMALDHVATQVGLDAENTLRPLPRAADTHHRSD</sequence>
<evidence type="ECO:0000313" key="3">
    <source>
        <dbReference type="Proteomes" id="UP000295543"/>
    </source>
</evidence>
<dbReference type="EMBL" id="SMTG01000003">
    <property type="protein sequence ID" value="TDK31511.1"/>
    <property type="molecule type" value="Genomic_DNA"/>
</dbReference>
<comment type="caution">
    <text evidence="2">The sequence shown here is derived from an EMBL/GenBank/DDBJ whole genome shotgun (WGS) entry which is preliminary data.</text>
</comment>
<evidence type="ECO:0000313" key="2">
    <source>
        <dbReference type="EMBL" id="TDK31511.1"/>
    </source>
</evidence>
<reference evidence="2 3" key="1">
    <citation type="submission" date="2019-03" db="EMBL/GenBank/DDBJ databases">
        <title>Luteimonas zhaokaii sp.nov., isolated from the rectal contents of Plateau pika in Yushu, Qinghai Province, China.</title>
        <authorList>
            <person name="Zhang G."/>
        </authorList>
    </citation>
    <scope>NUCLEOTIDE SEQUENCE [LARGE SCALE GENOMIC DNA]</scope>
    <source>
        <strain evidence="2 3">THG-MD21</strain>
    </source>
</reference>
<gene>
    <name evidence="2" type="ORF">E2F49_08675</name>
</gene>
<feature type="transmembrane region" description="Helical" evidence="1">
    <location>
        <begin position="12"/>
        <end position="33"/>
    </location>
</feature>
<dbReference type="AlphaFoldDB" id="A0A4R5UA98"/>
<keyword evidence="1" id="KW-0472">Membrane</keyword>
<name>A0A4R5UA98_9GAMM</name>
<dbReference type="RefSeq" id="WP_133393545.1">
    <property type="nucleotide sequence ID" value="NZ_SMTG01000003.1"/>
</dbReference>
<evidence type="ECO:0000256" key="1">
    <source>
        <dbReference type="SAM" id="Phobius"/>
    </source>
</evidence>
<dbReference type="Proteomes" id="UP000295543">
    <property type="component" value="Unassembled WGS sequence"/>
</dbReference>
<dbReference type="OrthoDB" id="9986632at2"/>
<protein>
    <submittedName>
        <fullName evidence="2">Uncharacterized protein</fullName>
    </submittedName>
</protein>